<proteinExistence type="predicted"/>
<sequence length="136" mass="15048">MRLIRLTLALVLGLWTAPLAAQDRLTPEQFLDLVANRTASFSTFPGRQPVGTEQFLSRSRTVWARANGTCAYGLVTAEEGQVCFDYDDDPPGVRHCWVPFLRDARLFVASTDDLGEVQEVVEISDEPVSCTQAPMS</sequence>
<accession>A0A1P8MSN0</accession>
<protein>
    <submittedName>
        <fullName evidence="2">Uncharacterized protein</fullName>
    </submittedName>
</protein>
<dbReference type="AlphaFoldDB" id="A0A1P8MSN0"/>
<dbReference type="STRING" id="299262.BWR18_04820"/>
<organism evidence="2 3">
    <name type="scientific">Tateyamaria omphalii</name>
    <dbReference type="NCBI Taxonomy" id="299262"/>
    <lineage>
        <taxon>Bacteria</taxon>
        <taxon>Pseudomonadati</taxon>
        <taxon>Pseudomonadota</taxon>
        <taxon>Alphaproteobacteria</taxon>
        <taxon>Rhodobacterales</taxon>
        <taxon>Roseobacteraceae</taxon>
        <taxon>Tateyamaria</taxon>
    </lineage>
</organism>
<feature type="chain" id="PRO_5013269938" evidence="1">
    <location>
        <begin position="22"/>
        <end position="136"/>
    </location>
</feature>
<evidence type="ECO:0000256" key="1">
    <source>
        <dbReference type="SAM" id="SignalP"/>
    </source>
</evidence>
<keyword evidence="3" id="KW-1185">Reference proteome</keyword>
<dbReference type="RefSeq" id="WP_076626951.1">
    <property type="nucleotide sequence ID" value="NZ_CP019312.1"/>
</dbReference>
<dbReference type="OrthoDB" id="7658757at2"/>
<dbReference type="EMBL" id="CP019312">
    <property type="protein sequence ID" value="APX11086.1"/>
    <property type="molecule type" value="Genomic_DNA"/>
</dbReference>
<name>A0A1P8MSN0_9RHOB</name>
<keyword evidence="1" id="KW-0732">Signal</keyword>
<dbReference type="KEGG" id="tom:BWR18_04820"/>
<evidence type="ECO:0000313" key="2">
    <source>
        <dbReference type="EMBL" id="APX11086.1"/>
    </source>
</evidence>
<reference evidence="2 3" key="1">
    <citation type="submission" date="2017-01" db="EMBL/GenBank/DDBJ databases">
        <title>Complete genome of Tateyamaria omphalii DOK1-4 isolated from seawater in Dokdo.</title>
        <authorList>
            <person name="Kim J.H."/>
            <person name="Chi W.-J."/>
        </authorList>
    </citation>
    <scope>NUCLEOTIDE SEQUENCE [LARGE SCALE GENOMIC DNA]</scope>
    <source>
        <strain evidence="2 3">DOK1-4</strain>
    </source>
</reference>
<gene>
    <name evidence="2" type="ORF">BWR18_04820</name>
</gene>
<evidence type="ECO:0000313" key="3">
    <source>
        <dbReference type="Proteomes" id="UP000186336"/>
    </source>
</evidence>
<dbReference type="Proteomes" id="UP000186336">
    <property type="component" value="Chromosome"/>
</dbReference>
<feature type="signal peptide" evidence="1">
    <location>
        <begin position="1"/>
        <end position="21"/>
    </location>
</feature>